<keyword evidence="5" id="KW-1185">Reference proteome</keyword>
<evidence type="ECO:0000259" key="3">
    <source>
        <dbReference type="PROSITE" id="PS51371"/>
    </source>
</evidence>
<dbReference type="SUPFAM" id="SSF54631">
    <property type="entry name" value="CBS-domain pair"/>
    <property type="match status" value="1"/>
</dbReference>
<dbReference type="EMBL" id="PKMF04001173">
    <property type="protein sequence ID" value="KAK7813877.1"/>
    <property type="molecule type" value="Genomic_DNA"/>
</dbReference>
<protein>
    <submittedName>
        <fullName evidence="4">Cbs domain-containing protein cbsx2</fullName>
    </submittedName>
</protein>
<dbReference type="SMART" id="SM00116">
    <property type="entry name" value="CBS"/>
    <property type="match status" value="1"/>
</dbReference>
<dbReference type="InterPro" id="IPR046342">
    <property type="entry name" value="CBS_dom_sf"/>
</dbReference>
<dbReference type="Pfam" id="PF00571">
    <property type="entry name" value="CBS"/>
    <property type="match status" value="1"/>
</dbReference>
<dbReference type="InterPro" id="IPR000644">
    <property type="entry name" value="CBS_dom"/>
</dbReference>
<keyword evidence="1" id="KW-0677">Repeat</keyword>
<sequence>MSALGIWSAQISRNSERTLCCHSGFEANNIKVHAADTAVVSYPAKYMFLQLSTMNRSKNGNSLEEQLWVIACSPGGVFEELDFIFFMSLMFPSKNEGGGPLIPCLRSFDRSLSGFNIRVSHICINLLKKPTNAIVNVVGDLMTPAPLFVHESTDLEDAARVVGDLMTPAPLFVHESTDLEDAARLLLETKYCQLPVVDGDGKLVGILTRGNVVRVALQIKRACEKST</sequence>
<dbReference type="InterPro" id="IPR051462">
    <property type="entry name" value="CBS_domain-containing"/>
</dbReference>
<reference evidence="4 5" key="1">
    <citation type="journal article" date="2018" name="Sci. Data">
        <title>The draft genome sequence of cork oak.</title>
        <authorList>
            <person name="Ramos A.M."/>
            <person name="Usie A."/>
            <person name="Barbosa P."/>
            <person name="Barros P.M."/>
            <person name="Capote T."/>
            <person name="Chaves I."/>
            <person name="Simoes F."/>
            <person name="Abreu I."/>
            <person name="Carrasquinho I."/>
            <person name="Faro C."/>
            <person name="Guimaraes J.B."/>
            <person name="Mendonca D."/>
            <person name="Nobrega F."/>
            <person name="Rodrigues L."/>
            <person name="Saibo N.J.M."/>
            <person name="Varela M.C."/>
            <person name="Egas C."/>
            <person name="Matos J."/>
            <person name="Miguel C.M."/>
            <person name="Oliveira M.M."/>
            <person name="Ricardo C.P."/>
            <person name="Goncalves S."/>
        </authorList>
    </citation>
    <scope>NUCLEOTIDE SEQUENCE [LARGE SCALE GENOMIC DNA]</scope>
    <source>
        <strain evidence="5">cv. HL8</strain>
    </source>
</reference>
<proteinExistence type="predicted"/>
<evidence type="ECO:0000256" key="2">
    <source>
        <dbReference type="PROSITE-ProRule" id="PRU00703"/>
    </source>
</evidence>
<dbReference type="PANTHER" id="PTHR48108:SF6">
    <property type="entry name" value="CBS DOMAIN-CONTAINING PROTEIN CBSX1, CHLOROPLASTIC"/>
    <property type="match status" value="1"/>
</dbReference>
<dbReference type="PROSITE" id="PS51371">
    <property type="entry name" value="CBS"/>
    <property type="match status" value="1"/>
</dbReference>
<feature type="domain" description="CBS" evidence="3">
    <location>
        <begin position="166"/>
        <end position="223"/>
    </location>
</feature>
<organism evidence="4 5">
    <name type="scientific">Quercus suber</name>
    <name type="common">Cork oak</name>
    <dbReference type="NCBI Taxonomy" id="58331"/>
    <lineage>
        <taxon>Eukaryota</taxon>
        <taxon>Viridiplantae</taxon>
        <taxon>Streptophyta</taxon>
        <taxon>Embryophyta</taxon>
        <taxon>Tracheophyta</taxon>
        <taxon>Spermatophyta</taxon>
        <taxon>Magnoliopsida</taxon>
        <taxon>eudicotyledons</taxon>
        <taxon>Gunneridae</taxon>
        <taxon>Pentapetalae</taxon>
        <taxon>rosids</taxon>
        <taxon>fabids</taxon>
        <taxon>Fagales</taxon>
        <taxon>Fagaceae</taxon>
        <taxon>Quercus</taxon>
    </lineage>
</organism>
<keyword evidence="2" id="KW-0129">CBS domain</keyword>
<dbReference type="PANTHER" id="PTHR48108">
    <property type="entry name" value="CBS DOMAIN-CONTAINING PROTEIN CBSX2, CHLOROPLASTIC"/>
    <property type="match status" value="1"/>
</dbReference>
<comment type="caution">
    <text evidence="4">The sequence shown here is derived from an EMBL/GenBank/DDBJ whole genome shotgun (WGS) entry which is preliminary data.</text>
</comment>
<gene>
    <name evidence="4" type="primary">CBSX2_1</name>
    <name evidence="4" type="ORF">CFP56_004228</name>
</gene>
<accession>A0AAW0IHS8</accession>
<dbReference type="Proteomes" id="UP000237347">
    <property type="component" value="Unassembled WGS sequence"/>
</dbReference>
<evidence type="ECO:0000313" key="4">
    <source>
        <dbReference type="EMBL" id="KAK7813877.1"/>
    </source>
</evidence>
<evidence type="ECO:0000313" key="5">
    <source>
        <dbReference type="Proteomes" id="UP000237347"/>
    </source>
</evidence>
<name>A0AAW0IHS8_QUESU</name>
<dbReference type="Gene3D" id="3.10.580.10">
    <property type="entry name" value="CBS-domain"/>
    <property type="match status" value="1"/>
</dbReference>
<evidence type="ECO:0000256" key="1">
    <source>
        <dbReference type="ARBA" id="ARBA00022737"/>
    </source>
</evidence>
<dbReference type="AlphaFoldDB" id="A0AAW0IHS8"/>